<dbReference type="HOGENOM" id="CLU_000043_2_1_6"/>
<keyword evidence="4" id="KW-0843">Virulence</keyword>
<feature type="domain" description="Filamentous haemagglutinin FhaB/tRNA nuclease CdiA-like TPS" evidence="7">
    <location>
        <begin position="93"/>
        <end position="213"/>
    </location>
</feature>
<dbReference type="STRING" id="1005058.UMN179_00416"/>
<dbReference type="Pfam" id="PF13332">
    <property type="entry name" value="Fil_haemagg_2"/>
    <property type="match status" value="3"/>
</dbReference>
<evidence type="ECO:0000313" key="8">
    <source>
        <dbReference type="EMBL" id="AEC16452.1"/>
    </source>
</evidence>
<dbReference type="InterPro" id="IPR008638">
    <property type="entry name" value="FhaB/CdiA-like_TPS"/>
</dbReference>
<dbReference type="Pfam" id="PF04829">
    <property type="entry name" value="PT-VENN"/>
    <property type="match status" value="1"/>
</dbReference>
<comment type="subcellular location">
    <subcellularLocation>
        <location evidence="1">Target cell</location>
        <location evidence="1">Target cell cytoplasm</location>
    </subcellularLocation>
</comment>
<dbReference type="InterPro" id="IPR024973">
    <property type="entry name" value="ESPR"/>
</dbReference>
<dbReference type="NCBIfam" id="TIGR01901">
    <property type="entry name" value="adhes_NPXG"/>
    <property type="match status" value="1"/>
</dbReference>
<dbReference type="Pfam" id="PF05860">
    <property type="entry name" value="TPS"/>
    <property type="match status" value="1"/>
</dbReference>
<gene>
    <name evidence="8" type="ordered locus">UMN179_00416</name>
</gene>
<sequence>MNKHLYRIIFSKTQQRLVVVSDIAIGEGKAKSEGQQGFTLLNKHPHWQLKPIALSLLSVCGYLFLSAAQANELQIRADNTAPKSQQPIVLQTANGLPQVDIQTPNAKGLSHNKYQQFDVAPKGAILNNSRKKVQTTQAGWVQANPYLVGGEAKVILNEVNASKPSQLKGYIEVAGGKADVIIANPSGIHCEGCGVINAGRSTFTTGEVQLENGQVKGYRVEKGTVSVAGRGLDSSRQDYTDIIAKEVKVNAGIWANELKVTTGQNQVSANNDSIQVIRAGDASQTQGYAVDVAELGGMYANNIHLIGTEHGLGVRNAGHIGAAAGEVKVSSEGQLVNTGYIGAKQEISLQSRQQTENQANGILYSQQGDLSVTSHQAGITQQGSFIAKGKAQGKGNIILKAKETISQSGESLAEGNITYQAKHIETHPTAKLIAGGTFTHTAQGEQVTISSYHASGNTLKFTAEETIASHGKHLASTQITAQAKQLDFSQSGFLAYQADLTATQNNLVLDQSHLELKNTLRLSTPTHLSSQQANLQAAHIFTTASSLDNRLGTWINRAQQPFNLQLLKGINNQQGQIFTQGNFNLLAQEINNQQGLLFAKGHLTLNSQQTRINNQQGVINTEGQLDLQSGELINDLGLIQSLAAMNIDTHQQRLSNQATEQSSRQQGIISFDKLAVKTGELINQNGFIANHQAQKINASRIINSKGVIQSDHTQHLVSQGAFNNTQGEIIASNDLFLDTGDLNNDNGLIATEKGRMTLQGHGQFTNWQGNLLSQGDATITVFGLDNAQQGLISSSANLTIDTHQALLRNEQGVLFAQQRLLLNSGELNNQQGLIQGQRGIIINTHQHSLNNKQTQHQGITSQGDISLHAITSLTNQQGNISANGNLDIQSEQVDNQQGNVSSQQLSLTGETLDNRQGTIQTQQNAHITAHRDINNQAVTEQGSVIQSGAALTLITNHLNNQGTKATTTTPTQGLLAHQLALNSDQLDNQQGGMYTTDQLSVNVAQDIHNQQGEILSLGNVNLQGDSLTLHNQQGIIESGQNLRLVLQQFNNEGNIKSHQDALIELQKDLILTQPFTVAGHLAIKTMGDFINQTQLITGKGLQITAKQIENPTNSEFTSPNTQLTANSLTNRGLIDGTQNAIYVNTLNNLGTGRIYGDELAIQANVLNNQPEQSNNEVHTATIAARKNLHLGVGTLTNSDHALILSLGDLTIGGQIDANQRAIGQADFIDNGSATIEALGNGKINTKRLWNHDLHLITGEDHQDQRISEYAVHSKGKRYSSLEGWFNRNNNNRHDKNSYFNFNDGRPRVGNPTWVQWHFNRHTVTTTLEHRDPAKILIAGDLRLNGEDLVNDVSQILVGNRIRMGGRVFNQNEKNRNLKGNSVRLENKDLIGEIHRHDEGTWYTMVTKRKRHGWRGKKVWAKYGDDDKPFSRDLPIQYFKFNLVENTIGQTQAVASQATNTTIDGQHQATTLVKQTLNVAPVSSVEPHQISAPALPHIISVEMSQAVGKVRTYQPEIHLPEVSLYRINPNTDSHILVETDPRFANKRQWLSSDYMFNALRADPQTMLKRLGDGYYEQRLVNEQINQLTGQRFLGNYTSDYEQYKALMDAGIRYAQRYQLIPGVALSAAQMQELTEDMVWLAPQTVTLKDGTQVQVLVPQVYLVKRDVDIQPTGAIISAREIEIDSEGEVNNSGIIAGRNLTQISAQNVVNTGTFSADQLNFQLAKRFYQQGGELNANNLYLNAGSIQIEGRMSEAKANPNYAHRQLDQQALLQVKQALILQSQGDIQLNASNVKAGSALLQAGSDIHIGTVTESERSHYVANSENYWKLDQQREIGSTFKIKDNAVFNGKQGVMLRAAQINAGGDLIVNSEQGDIQLQAGRDQETLSFATKYKDKSLLSRSTTIIKHDHQYDLAQGSQLSGDNIVLTANQGKVSVKGSTMVADNNVGLQAQDIEITAAKNTRQEHDFYAEKKSGLMSSGGFGFTIGSRSEKQDYTDNEITQSDARATVGSLGGNVTLVAGSQANILGTDLIVQPEKSINVTAKSLKVEAGKDVIERTEDHEFKQSGLTVSLSSPVTDMAMKARDSMTRSQQVQDSRLKALYEIKAAQEGVLATQEASKVAQAAQSGQRSDFKISVSVGEQKSESHSRTTQVIHQGSTLSAGNVNLTTTEGDLDIIGSSIKAGNTILDAAGNLNLLSTQDTMSHRSDNKNSGWSAGVFVGYSGGSYGFGVEGSAQVGKGDENSDSVTQVNTAIQADNAMLRSGQDTNLKGAVVNADHIQAEIGRHLTIASRQDEQHYDSNQVQAGVSASVAIYGSGSNASVNASLNKGKFNYAQVEEQSGLHAGEAGLTVNVAGNTHLKGAIVDSQATADKNHFSTGSLSTENIENHSEAKVESISAGISTNMEQNIANGMAAALSALGNMQKRKSSTTHSAVGSNIQLTTQQGDIPTTLSRDTTTANEQVNKTEIAELKTRQEMAQVIGEIANNGITIVLKPKVDEAERQKAEAEAILENDEHNQAAQQQLDTANKVIKTYGQGGQIQLAVRAVTGVLQGIATGEASQAVVGGLSPYANYAIKEATTNQITGEVDTQANLMAHALLGAIEAYATGNNAAAGAAGAVGGELAAKIITEKLYQTNPENLTESQKQTVSALSQLASGLAGGLISDNTAGAINSAEIGKRAVENNYLFRHEAEELVRLMKEKAECEAQGKNCQAIQDKITQLHLKDIERNNRLDASCRQGMSAECASELVTLSAAFKSFQGYMLEADNPVMNSQYRYVATQYGEEKRQHTEDVAKVALMKLVKDNIEGSSELISITTQALLGNKQSQAQLKELSEAIKTLIDSPINTLSESIKSELAEADRLEKNGQIREAEILRMKTYLSTELGVLGGLTGGNQLIQQGTKGAIRLGKLGLSTKAIANKNVGIQWGEGIINQGKPWESYLMSFLPEGTINLNDIKLNFKTFDHLLPDGTAISAKTMDTVGSKTYQNPSRITSQLNKYVDDMVKFDSDGQKNIGFELKNSDIHTKEIYLAIPKGSSKEQIEAINKSIKYAESNGVKIIIKEVK</sequence>
<dbReference type="Pfam" id="PF21726">
    <property type="entry name" value="DUF6862"/>
    <property type="match status" value="1"/>
</dbReference>
<dbReference type="InterPro" id="IPR033799">
    <property type="entry name" value="CdiA_EC869-like"/>
</dbReference>
<dbReference type="InterPro" id="IPR006914">
    <property type="entry name" value="VENN_dom"/>
</dbReference>
<proteinExistence type="inferred from homology"/>
<dbReference type="PATRIC" id="fig|1005058.3.peg.405"/>
<dbReference type="InterPro" id="IPR010069">
    <property type="entry name" value="CdiA_FHA1_rpt"/>
</dbReference>
<dbReference type="RefSeq" id="WP_013745239.1">
    <property type="nucleotide sequence ID" value="NC_015460.1"/>
</dbReference>
<dbReference type="SMART" id="SM00912">
    <property type="entry name" value="Haemagg_act"/>
    <property type="match status" value="1"/>
</dbReference>
<dbReference type="InterPro" id="IPR049271">
    <property type="entry name" value="DUF6862"/>
</dbReference>
<evidence type="ECO:0000256" key="1">
    <source>
        <dbReference type="ARBA" id="ARBA00004219"/>
    </source>
</evidence>
<dbReference type="InterPro" id="IPR011050">
    <property type="entry name" value="Pectin_lyase_fold/virulence"/>
</dbReference>
<dbReference type="InterPro" id="IPR025157">
    <property type="entry name" value="Hemagglutinin_rpt"/>
</dbReference>
<dbReference type="CDD" id="cd13444">
    <property type="entry name" value="CDI_toxin_EC869_like"/>
    <property type="match status" value="1"/>
</dbReference>
<evidence type="ECO:0000259" key="7">
    <source>
        <dbReference type="SMART" id="SM00912"/>
    </source>
</evidence>
<dbReference type="SUPFAM" id="SSF51126">
    <property type="entry name" value="Pectin lyase-like"/>
    <property type="match status" value="1"/>
</dbReference>
<dbReference type="Proteomes" id="UP000006908">
    <property type="component" value="Chromosome"/>
</dbReference>
<accession>F4HC25</accession>
<name>F4HC25_GALAU</name>
<keyword evidence="6" id="KW-0175">Coiled coil</keyword>
<feature type="coiled-coil region" evidence="6">
    <location>
        <begin position="2818"/>
        <end position="2860"/>
    </location>
</feature>
<dbReference type="KEGG" id="gan:UMN179_00416"/>
<dbReference type="Gene3D" id="3.40.1350.110">
    <property type="match status" value="1"/>
</dbReference>
<dbReference type="Pfam" id="PF05594">
    <property type="entry name" value="Fil_haemagg"/>
    <property type="match status" value="11"/>
</dbReference>
<evidence type="ECO:0000313" key="9">
    <source>
        <dbReference type="Proteomes" id="UP000006908"/>
    </source>
</evidence>
<keyword evidence="3" id="KW-1266">Target cell cytoplasm</keyword>
<evidence type="ECO:0000256" key="5">
    <source>
        <dbReference type="ARBA" id="ARBA00024043"/>
    </source>
</evidence>
<organism evidence="8 9">
    <name type="scientific">Gallibacterium anatis (strain UMN179)</name>
    <name type="common">Pasteurella anatis</name>
    <dbReference type="NCBI Taxonomy" id="1005058"/>
    <lineage>
        <taxon>Bacteria</taxon>
        <taxon>Pseudomonadati</taxon>
        <taxon>Pseudomonadota</taxon>
        <taxon>Gammaproteobacteria</taxon>
        <taxon>Pasteurellales</taxon>
        <taxon>Pasteurellaceae</taxon>
        <taxon>Gallibacterium</taxon>
    </lineage>
</organism>
<evidence type="ECO:0000256" key="4">
    <source>
        <dbReference type="ARBA" id="ARBA00023026"/>
    </source>
</evidence>
<comment type="similarity">
    <text evidence="5">In the N-terminal section; belongs to the CdiA toxin family.</text>
</comment>
<dbReference type="InterPro" id="IPR008619">
    <property type="entry name" value="Filamentous_hemagglutn_rpt"/>
</dbReference>
<dbReference type="NCBIfam" id="TIGR01731">
    <property type="entry name" value="fil_hemag_20aa"/>
    <property type="match status" value="13"/>
</dbReference>
<evidence type="ECO:0000256" key="6">
    <source>
        <dbReference type="SAM" id="Coils"/>
    </source>
</evidence>
<dbReference type="Pfam" id="PF21111">
    <property type="entry name" value="CDI_toxin_EC869_like"/>
    <property type="match status" value="1"/>
</dbReference>
<dbReference type="Gene3D" id="2.160.20.10">
    <property type="entry name" value="Single-stranded right-handed beta-helix, Pectin lyase-like"/>
    <property type="match status" value="1"/>
</dbReference>
<dbReference type="GO" id="GO:0004530">
    <property type="term" value="F:deoxyribonuclease I activity"/>
    <property type="evidence" value="ECO:0007669"/>
    <property type="project" value="InterPro"/>
</dbReference>
<reference evidence="8 9" key="1">
    <citation type="journal article" date="2011" name="J. Bacteriol.">
        <title>Complete genome sequence of Gallibacterium anatis strain UMN179, isolated from a laying hen with peritonitis.</title>
        <authorList>
            <person name="Johnson T.J."/>
            <person name="Fernandez-Alarcon C."/>
            <person name="Bojesen A.M."/>
            <person name="Nolan L.K."/>
            <person name="Trampel D.W."/>
            <person name="Seemann T."/>
        </authorList>
    </citation>
    <scope>NUCLEOTIDE SEQUENCE [LARGE SCALE GENOMIC DNA]</scope>
    <source>
        <strain evidence="8 9">UMN179</strain>
    </source>
</reference>
<dbReference type="EMBL" id="CP002667">
    <property type="protein sequence ID" value="AEC16452.1"/>
    <property type="molecule type" value="Genomic_DNA"/>
</dbReference>
<evidence type="ECO:0000256" key="2">
    <source>
        <dbReference type="ARBA" id="ARBA00022656"/>
    </source>
</evidence>
<dbReference type="GO" id="GO:0090729">
    <property type="term" value="F:toxin activity"/>
    <property type="evidence" value="ECO:0007669"/>
    <property type="project" value="UniProtKB-KW"/>
</dbReference>
<protein>
    <recommendedName>
        <fullName evidence="7">Filamentous haemagglutinin FhaB/tRNA nuclease CdiA-like TPS domain-containing protein</fullName>
    </recommendedName>
</protein>
<keyword evidence="2" id="KW-0800">Toxin</keyword>
<dbReference type="eggNOG" id="COG3210">
    <property type="taxonomic scope" value="Bacteria"/>
</dbReference>
<dbReference type="InterPro" id="IPR012334">
    <property type="entry name" value="Pectin_lyas_fold"/>
</dbReference>
<evidence type="ECO:0000256" key="3">
    <source>
        <dbReference type="ARBA" id="ARBA00022913"/>
    </source>
</evidence>
<dbReference type="Pfam" id="PF13018">
    <property type="entry name" value="ESPR"/>
    <property type="match status" value="1"/>
</dbReference>